<keyword evidence="1" id="KW-0472">Membrane</keyword>
<dbReference type="SUPFAM" id="SSF53448">
    <property type="entry name" value="Nucleotide-diphospho-sugar transferases"/>
    <property type="match status" value="1"/>
</dbReference>
<feature type="transmembrane region" description="Helical" evidence="1">
    <location>
        <begin position="12"/>
        <end position="33"/>
    </location>
</feature>
<protein>
    <submittedName>
        <fullName evidence="2">Uncharacterized protein</fullName>
    </submittedName>
</protein>
<keyword evidence="1" id="KW-1133">Transmembrane helix</keyword>
<gene>
    <name evidence="2" type="ORF">FIBSPDRAFT_728145</name>
</gene>
<dbReference type="STRING" id="436010.A0A166S0I4"/>
<evidence type="ECO:0000256" key="1">
    <source>
        <dbReference type="SAM" id="Phobius"/>
    </source>
</evidence>
<dbReference type="EMBL" id="KV417501">
    <property type="protein sequence ID" value="KZP28874.1"/>
    <property type="molecule type" value="Genomic_DNA"/>
</dbReference>
<reference evidence="2 3" key="1">
    <citation type="journal article" date="2016" name="Mol. Biol. Evol.">
        <title>Comparative Genomics of Early-Diverging Mushroom-Forming Fungi Provides Insights into the Origins of Lignocellulose Decay Capabilities.</title>
        <authorList>
            <person name="Nagy L.G."/>
            <person name="Riley R."/>
            <person name="Tritt A."/>
            <person name="Adam C."/>
            <person name="Daum C."/>
            <person name="Floudas D."/>
            <person name="Sun H."/>
            <person name="Yadav J.S."/>
            <person name="Pangilinan J."/>
            <person name="Larsson K.H."/>
            <person name="Matsuura K."/>
            <person name="Barry K."/>
            <person name="Labutti K."/>
            <person name="Kuo R."/>
            <person name="Ohm R.A."/>
            <person name="Bhattacharya S.S."/>
            <person name="Shirouzu T."/>
            <person name="Yoshinaga Y."/>
            <person name="Martin F.M."/>
            <person name="Grigoriev I.V."/>
            <person name="Hibbett D.S."/>
        </authorList>
    </citation>
    <scope>NUCLEOTIDE SEQUENCE [LARGE SCALE GENOMIC DNA]</scope>
    <source>
        <strain evidence="2 3">CBS 109695</strain>
    </source>
</reference>
<dbReference type="OrthoDB" id="1684102at2759"/>
<accession>A0A166S0I4</accession>
<dbReference type="AlphaFoldDB" id="A0A166S0I4"/>
<evidence type="ECO:0000313" key="3">
    <source>
        <dbReference type="Proteomes" id="UP000076532"/>
    </source>
</evidence>
<keyword evidence="3" id="KW-1185">Reference proteome</keyword>
<proteinExistence type="predicted"/>
<evidence type="ECO:0000313" key="2">
    <source>
        <dbReference type="EMBL" id="KZP28874.1"/>
    </source>
</evidence>
<keyword evidence="1" id="KW-0812">Transmembrane</keyword>
<name>A0A166S0I4_9AGAM</name>
<dbReference type="Proteomes" id="UP000076532">
    <property type="component" value="Unassembled WGS sequence"/>
</dbReference>
<dbReference type="InterPro" id="IPR029044">
    <property type="entry name" value="Nucleotide-diphossugar_trans"/>
</dbReference>
<organism evidence="2 3">
    <name type="scientific">Athelia psychrophila</name>
    <dbReference type="NCBI Taxonomy" id="1759441"/>
    <lineage>
        <taxon>Eukaryota</taxon>
        <taxon>Fungi</taxon>
        <taxon>Dikarya</taxon>
        <taxon>Basidiomycota</taxon>
        <taxon>Agaricomycotina</taxon>
        <taxon>Agaricomycetes</taxon>
        <taxon>Agaricomycetidae</taxon>
        <taxon>Atheliales</taxon>
        <taxon>Atheliaceae</taxon>
        <taxon>Athelia</taxon>
    </lineage>
</organism>
<sequence>MPVFRRRESWEYWFILVITVLTSVKLHALIGYLDRNYPAYLPTFLRAPTPCAIDPGIARLQNAVRTAIGLVGSQDVATAPSRISSTTTGPADVTAVILNWSRPINVVFLVSSLCSPELNDTIAEVVVWNNSPRVLSLEGELAAAGCPAGKLRIVNSPENLYFQARFIACADASTPYCFIQDDDYFVYPSIIRAMRARMALHADPRSAGIHLLPAHEHLSSALRTISSPAPDLLHTSFAWLGHGALIPRARAQAFLDLMRALNASEAEMKMADNFWSVLANGAGAAGGTEVWFDHGMELGGGEAFTVGQEGEERNRRFIMRAGEYLDQILLDAHQGIVRPFTNTAPLPHAGPGAQLHIARAPCLGAPCILETTLHILPPTLNQAATSATQMLALEAAHLALLGPDGKEAYVRHPPSAAVDGRWKTAFCSAGDHSADGQVLALDFLAPMAWGRGVEMAWLVDARGEALLRDTAFESSVDGAQWVPNVRGLECVGVTLDATADEVPLLLRECSVLFEFASGSATARVFRARFGEGGGGGWCIHEVWMRDTTSS</sequence>